<evidence type="ECO:0000313" key="11">
    <source>
        <dbReference type="EMBL" id="KAF5926592.1"/>
    </source>
</evidence>
<feature type="coiled-coil region" evidence="8">
    <location>
        <begin position="812"/>
        <end position="948"/>
    </location>
</feature>
<name>A0A7J7FES3_DICBM</name>
<keyword evidence="3" id="KW-0963">Cytoplasm</keyword>
<feature type="coiled-coil region" evidence="8">
    <location>
        <begin position="2517"/>
        <end position="2583"/>
    </location>
</feature>
<evidence type="ECO:0000256" key="9">
    <source>
        <dbReference type="SAM" id="MobiDB-lite"/>
    </source>
</evidence>
<evidence type="ECO:0000256" key="4">
    <source>
        <dbReference type="ARBA" id="ARBA00022794"/>
    </source>
</evidence>
<feature type="coiled-coil region" evidence="8">
    <location>
        <begin position="726"/>
        <end position="781"/>
    </location>
</feature>
<evidence type="ECO:0000256" key="2">
    <source>
        <dbReference type="ARBA" id="ARBA00004300"/>
    </source>
</evidence>
<dbReference type="Pfam" id="PF16574">
    <property type="entry name" value="CEP209_CC5"/>
    <property type="match status" value="1"/>
</dbReference>
<keyword evidence="6" id="KW-0206">Cytoskeleton</keyword>
<keyword evidence="12" id="KW-1185">Reference proteome</keyword>
<dbReference type="Proteomes" id="UP000551758">
    <property type="component" value="Unassembled WGS sequence"/>
</dbReference>
<dbReference type="GO" id="GO:0001822">
    <property type="term" value="P:kidney development"/>
    <property type="evidence" value="ECO:0007669"/>
    <property type="project" value="TreeGrafter"/>
</dbReference>
<dbReference type="GO" id="GO:0097711">
    <property type="term" value="P:ciliary basal body-plasma membrane docking"/>
    <property type="evidence" value="ECO:0007669"/>
    <property type="project" value="TreeGrafter"/>
</dbReference>
<feature type="coiled-coil region" evidence="8">
    <location>
        <begin position="532"/>
        <end position="562"/>
    </location>
</feature>
<feature type="coiled-coil region" evidence="8">
    <location>
        <begin position="613"/>
        <end position="692"/>
    </location>
</feature>
<evidence type="ECO:0000259" key="10">
    <source>
        <dbReference type="Pfam" id="PF16574"/>
    </source>
</evidence>
<feature type="coiled-coil region" evidence="8">
    <location>
        <begin position="59"/>
        <end position="434"/>
    </location>
</feature>
<keyword evidence="5 8" id="KW-0175">Coiled coil</keyword>
<feature type="coiled-coil region" evidence="8">
    <location>
        <begin position="459"/>
        <end position="500"/>
    </location>
</feature>
<protein>
    <recommendedName>
        <fullName evidence="10">Centrosomal protein of 290kDa coiled-coil region domain-containing protein</fullName>
    </recommendedName>
</protein>
<feature type="coiled-coil region" evidence="8">
    <location>
        <begin position="2408"/>
        <end position="2493"/>
    </location>
</feature>
<keyword evidence="7" id="KW-0966">Cell projection</keyword>
<feature type="region of interest" description="Disordered" evidence="9">
    <location>
        <begin position="2591"/>
        <end position="2611"/>
    </location>
</feature>
<feature type="domain" description="Centrosomal protein of 290kDa coiled-coil region" evidence="10">
    <location>
        <begin position="1317"/>
        <end position="1444"/>
    </location>
</feature>
<feature type="coiled-coil region" evidence="8">
    <location>
        <begin position="1249"/>
        <end position="1276"/>
    </location>
</feature>
<dbReference type="GO" id="GO:1905515">
    <property type="term" value="P:non-motile cilium assembly"/>
    <property type="evidence" value="ECO:0007669"/>
    <property type="project" value="TreeGrafter"/>
</dbReference>
<comment type="caution">
    <text evidence="11">The sequence shown here is derived from an EMBL/GenBank/DDBJ whole genome shotgun (WGS) entry which is preliminary data.</text>
</comment>
<dbReference type="InterPro" id="IPR026201">
    <property type="entry name" value="Cep290"/>
</dbReference>
<organism evidence="11 12">
    <name type="scientific">Diceros bicornis minor</name>
    <name type="common">South-central black rhinoceros</name>
    <dbReference type="NCBI Taxonomy" id="77932"/>
    <lineage>
        <taxon>Eukaryota</taxon>
        <taxon>Metazoa</taxon>
        <taxon>Chordata</taxon>
        <taxon>Craniata</taxon>
        <taxon>Vertebrata</taxon>
        <taxon>Euteleostomi</taxon>
        <taxon>Mammalia</taxon>
        <taxon>Eutheria</taxon>
        <taxon>Laurasiatheria</taxon>
        <taxon>Perissodactyla</taxon>
        <taxon>Rhinocerotidae</taxon>
        <taxon>Diceros</taxon>
    </lineage>
</organism>
<evidence type="ECO:0000313" key="12">
    <source>
        <dbReference type="Proteomes" id="UP000551758"/>
    </source>
</evidence>
<dbReference type="GO" id="GO:0043010">
    <property type="term" value="P:camera-type eye development"/>
    <property type="evidence" value="ECO:0007669"/>
    <property type="project" value="TreeGrafter"/>
</dbReference>
<dbReference type="InterPro" id="IPR032321">
    <property type="entry name" value="Cep209_CC5"/>
</dbReference>
<evidence type="ECO:0000256" key="6">
    <source>
        <dbReference type="ARBA" id="ARBA00023212"/>
    </source>
</evidence>
<feature type="coiled-coil region" evidence="8">
    <location>
        <begin position="1318"/>
        <end position="1420"/>
    </location>
</feature>
<dbReference type="GO" id="GO:0034451">
    <property type="term" value="C:centriolar satellite"/>
    <property type="evidence" value="ECO:0007669"/>
    <property type="project" value="TreeGrafter"/>
</dbReference>
<sequence>MPPNINWKEIIKVDPDDLPRQEELADNLLISLSKVEVNELKKESQENVIHLFRITQSLMKMKAQEVELALEEVEKAGEEQAKFENQLKTKVMKLENELEMAQQSAGGRDTRFLRDEIRQLEKQLEQKDRELEDMEKELEKEKKVNEQLALRNEEAENENSKLRRENEQLRQDIIDYQKQIDSQKETLLSRRGEDSDYRSQLSKKNSELVQYLDEIQTLTEANEKIEVQNQEMRKNLEESVQEMEKMTDEYNRMKALVQQTDNIMDQLKKDNDHYRLQVQELTDLLKAKNEEDDPVMVAVNAKVEEWKSILSSKDDEIIEYQQMLHNLREKLRNAQLDADKSNVMALQQGVQERDNQIKMLTEQVEQYTKEMEKNTFIIEDLKNELQRNKGASTLSQQTHYMKIQSKVQILEEKTKEAERTAELAEADAREKDKELVETLKRLKDYESGVYGLEDAVIEIKNCKNQIKIRDREIEVLTKEINKLELKINDFLDENEALRERVGLEPKTMIDLTEFRNSKNLKQQQYRAENQILLKEASAIESLEEERLDLKRKIRQMAQEKGKRAVTSGLTVEDLNLTENFSQENRMGEGKFDFMSLKNMSEAQSKNEVIAQDLLIKEAQSRNAEIELERHRNQAEQNEFLSRELIEKERDLERSRTIIAKFQNKLKELVEENKQLEEGMKEILQAIKEMQKDPGVKGGETSLIIPSLERLVNAIESKNAEGIFDANLHLKAQVDQLTGRNEELRQELRESRKEAINYSQQLAKANLKIDHLEKETSLLRQSEGSNVVFKGVDLPDGIAPSSANVINSQNEYLIHILQELEDKENKLKNLEDSLEDYNRKFAVIRHQQSLLYKEYLSEKATWKTESETMKEEKRKLEDQNQQDAIKVKEYNNLLTALQMDSDEMKRTLSENSRKITVLQVNEKSLIRQYTTLIEMERQLRKENEKQKNEWISMEAEVGEKIGRLQRFKEMAVFKIAALQKVMDNSVSLSELELANKQYNELTVKYRDILQKDNMLVQRTNNLEHLECENASLKEQMDSINKELEITKEKLHTIEQAWEQESKLGNESNVDKAKKSITNSEILSISKKITMLEMKELNERQRAEHSQKMYEHVRTSLKQMEERNFELETKFAELTRINLEAQKVEQMLRDELADSVSKTVSDADRQRILELEKSEMELKVEVSKLREISDIAKRQVEILNAQQQSREKEVESIRTQLLEYQAQSDEKALIAKLHQHIVSIQSSEATALAKLESVTSKLRKMEAYNLRLEQKLDEKEQALYYARLEGRNRAKHLRQTIQSLRRQFSGALPLAQQEKFSKTMIQLQNDKLKIMQEMKNSQQEHRNMENKTLEMELKLKGLEELISTLKDARGAQKVINWHVKIEELRLQELKLNRELVKDKEEIKYLNNIISEYEHTISSLEEEIVQQNKFHEERQMAWDQREVELERQLDIFDRQQNEIINAAQKFEEATGSMPDPSLPLTNQLEIALRKIKENVRIILETGATCKSLEEKLKEKESALRSAEQNILSRDKVINELRLRLPATAEQEKLIAELGRKEVEPRSHHTLKIAHQTIANMQARLNHKEEVLKKYQHLLEKAREEQREIVKKHEEDLQILHHKLELQAESSLNKFKQAAWDLLKQSPTPVPTNKHFIRLAEMEQTVAEQDDSLSSLLIKLKKVSQELERQKEITELKIKEFENVKLRLQENHADEVKKMKAKVEDLRCLLAQSQKESESLKSELQAQKEANSRAPTTTMRNLVERLKSQLALKEKQQKALSRALLELRAEMTAAAEERVISATSQKEADLNVQQIVDRHTKELKSQVEDLNENLSKLKEALKTSKNRESSLTDNLNDLTNELQKKQKAYSKILREKDEIDQENDELKRQIKRLTNGLQGKPLIDNKQSLIEELQKKIKKLESQLERKVDEVEVKPVKEKSAKEELIRWEEGKKWQTKIEGIRNKLKEKEGEVYILTKQLNTLKDLFAKADKEKLSLQRKLKATGMTVDQVMGVRALESEKELEELKKRNLDLENDISYMRTHQALPRDSVIEDLRLQNKYLQEKLHALEKQFSKAAYSRPSTSEIESDDHCKREQELQRENLKLSSENIELKFQLEQANKDLPRLKNQVGDLKEMCEFLKKEKAEVERKLGHVRGSGRSGKTIPELEKTIGLMKKVVEKVQRENEQLKKASGILTSEKMANIELENEKLKAELEKLKVHLGRQLSMRYESKTKGTEKILAENERLRKELKKETEAAEKLRIAKNNLEILNEKMTVQLEETGKRLQFAESRGPQLEGADSKSWKSIYTCGILDLGCAAIWELHSGQLALQIALPDEFSSSCSVFLALDLLPPCEPFLRECAILACETNLCGYERGGEISQSSCRKLCSLHLLAPFQKASSSLSYHIHRVPYVHPSPLKELETDIAKKTQSLTDLKQLVRQATEREQRVKKYTKDLEQQASRIEILKHVPEGAETEQDLQRELQVLRLANSKLEKEKAELIHQMEVIQDPSRAESTMPAPDQLKEKVEDLETQLQTSDLEKQHLKEEIKKLKKELENFDPSFFEEIEDLKYNYKEEVKKNILLEEKLKKLSKQFGVELTSPVAASEQSEDEEESLVNFPIY</sequence>
<evidence type="ECO:0000256" key="1">
    <source>
        <dbReference type="ARBA" id="ARBA00004120"/>
    </source>
</evidence>
<dbReference type="GO" id="GO:1905349">
    <property type="term" value="P:ciliary transition zone assembly"/>
    <property type="evidence" value="ECO:0007669"/>
    <property type="project" value="TreeGrafter"/>
</dbReference>
<feature type="coiled-coil region" evidence="8">
    <location>
        <begin position="1665"/>
        <end position="1922"/>
    </location>
</feature>
<feature type="coiled-coil region" evidence="8">
    <location>
        <begin position="990"/>
        <end position="1055"/>
    </location>
</feature>
<evidence type="ECO:0000256" key="5">
    <source>
        <dbReference type="ARBA" id="ARBA00023054"/>
    </source>
</evidence>
<keyword evidence="4" id="KW-0970">Cilium biogenesis/degradation</keyword>
<dbReference type="GO" id="GO:0035869">
    <property type="term" value="C:ciliary transition zone"/>
    <property type="evidence" value="ECO:0007669"/>
    <property type="project" value="TreeGrafter"/>
</dbReference>
<feature type="coiled-coil region" evidence="8">
    <location>
        <begin position="1108"/>
        <end position="1135"/>
    </location>
</feature>
<reference evidence="11 12" key="1">
    <citation type="journal article" date="2020" name="Mol. Biol. Evol.">
        <title>Interspecific Gene Flow and the Evolution of Specialization in Black and White Rhinoceros.</title>
        <authorList>
            <person name="Moodley Y."/>
            <person name="Westbury M.V."/>
            <person name="Russo I.M."/>
            <person name="Gopalakrishnan S."/>
            <person name="Rakotoarivelo A."/>
            <person name="Olsen R.A."/>
            <person name="Prost S."/>
            <person name="Tunstall T."/>
            <person name="Ryder O.A."/>
            <person name="Dalen L."/>
            <person name="Bruford M.W."/>
        </authorList>
    </citation>
    <scope>NUCLEOTIDE SEQUENCE [LARGE SCALE GENOMIC DNA]</scope>
    <source>
        <strain evidence="11">SBR-YM</strain>
        <tissue evidence="11">Skin</tissue>
    </source>
</reference>
<comment type="subcellular location">
    <subcellularLocation>
        <location evidence="1">Cytoplasm</location>
        <location evidence="1">Cytoskeleton</location>
        <location evidence="1">Cilium basal body</location>
    </subcellularLocation>
    <subcellularLocation>
        <location evidence="2">Cytoplasm</location>
        <location evidence="2">Cytoskeleton</location>
        <location evidence="2">Microtubule organizing center</location>
        <location evidence="2">Centrosome</location>
    </subcellularLocation>
</comment>
<proteinExistence type="predicted"/>
<gene>
    <name evidence="11" type="ORF">HPG69_001221</name>
</gene>
<feature type="coiled-coil region" evidence="8">
    <location>
        <begin position="1971"/>
        <end position="2282"/>
    </location>
</feature>
<evidence type="ECO:0000256" key="3">
    <source>
        <dbReference type="ARBA" id="ARBA00022490"/>
    </source>
</evidence>
<dbReference type="PANTHER" id="PTHR18879">
    <property type="entry name" value="CENTROSOMAL PROTEIN OF 290 KDA"/>
    <property type="match status" value="1"/>
</dbReference>
<dbReference type="EMBL" id="JACDTQ010000745">
    <property type="protein sequence ID" value="KAF5926592.1"/>
    <property type="molecule type" value="Genomic_DNA"/>
</dbReference>
<accession>A0A7J7FES3</accession>
<evidence type="ECO:0000256" key="8">
    <source>
        <dbReference type="SAM" id="Coils"/>
    </source>
</evidence>
<feature type="coiled-coil region" evidence="8">
    <location>
        <begin position="1570"/>
        <end position="1615"/>
    </location>
</feature>
<dbReference type="PANTHER" id="PTHR18879:SF20">
    <property type="entry name" value="CENTROSOMAL PROTEIN OF 290 KDA"/>
    <property type="match status" value="1"/>
</dbReference>
<evidence type="ECO:0000256" key="7">
    <source>
        <dbReference type="ARBA" id="ARBA00023273"/>
    </source>
</evidence>